<evidence type="ECO:0000313" key="5">
    <source>
        <dbReference type="EMBL" id="KAK1758863.1"/>
    </source>
</evidence>
<reference evidence="5" key="1">
    <citation type="submission" date="2023-06" db="EMBL/GenBank/DDBJ databases">
        <title>Genome-scale phylogeny and comparative genomics of the fungal order Sordariales.</title>
        <authorList>
            <consortium name="Lawrence Berkeley National Laboratory"/>
            <person name="Hensen N."/>
            <person name="Bonometti L."/>
            <person name="Westerberg I."/>
            <person name="Brannstrom I.O."/>
            <person name="Guillou S."/>
            <person name="Cros-Aarteil S."/>
            <person name="Calhoun S."/>
            <person name="Haridas S."/>
            <person name="Kuo A."/>
            <person name="Mondo S."/>
            <person name="Pangilinan J."/>
            <person name="Riley R."/>
            <person name="Labutti K."/>
            <person name="Andreopoulos B."/>
            <person name="Lipzen A."/>
            <person name="Chen C."/>
            <person name="Yanf M."/>
            <person name="Daum C."/>
            <person name="Ng V."/>
            <person name="Clum A."/>
            <person name="Steindorff A."/>
            <person name="Ohm R."/>
            <person name="Martin F."/>
            <person name="Silar P."/>
            <person name="Natvig D."/>
            <person name="Lalanne C."/>
            <person name="Gautier V."/>
            <person name="Ament-Velasquez S.L."/>
            <person name="Kruys A."/>
            <person name="Hutchinson M.I."/>
            <person name="Powell A.J."/>
            <person name="Barry K."/>
            <person name="Miller A.N."/>
            <person name="Grigoriev I.V."/>
            <person name="Debuchy R."/>
            <person name="Gladieux P."/>
            <person name="Thoren M.H."/>
            <person name="Johannesson H."/>
        </authorList>
    </citation>
    <scope>NUCLEOTIDE SEQUENCE</scope>
    <source>
        <strain evidence="5">PSN4</strain>
    </source>
</reference>
<evidence type="ECO:0000313" key="6">
    <source>
        <dbReference type="Proteomes" id="UP001239445"/>
    </source>
</evidence>
<accession>A0AAJ0FCZ9</accession>
<dbReference type="Gene3D" id="2.30.30.40">
    <property type="entry name" value="SH3 Domains"/>
    <property type="match status" value="1"/>
</dbReference>
<dbReference type="Proteomes" id="UP001239445">
    <property type="component" value="Unassembled WGS sequence"/>
</dbReference>
<proteinExistence type="predicted"/>
<sequence>MDTAVKHDLAPRATNSAASESTDERWTVVTPELECVPDNVLGASKNQDERAIQNDSKRYPDGGGDRNQIRLGSGETLARVLYTFTPVRYNELGVIAGEHIAIVAKGEAGWWLARDASRKLGWVPKRFVEIEGNPAAGVSNPMPAATLDEQDELLSPWIAITFGMRSVESTR</sequence>
<dbReference type="CDD" id="cd00174">
    <property type="entry name" value="SH3"/>
    <property type="match status" value="1"/>
</dbReference>
<evidence type="ECO:0000256" key="2">
    <source>
        <dbReference type="PROSITE-ProRule" id="PRU00192"/>
    </source>
</evidence>
<dbReference type="Pfam" id="PF00018">
    <property type="entry name" value="SH3_1"/>
    <property type="match status" value="1"/>
</dbReference>
<keyword evidence="6" id="KW-1185">Reference proteome</keyword>
<dbReference type="InterPro" id="IPR001452">
    <property type="entry name" value="SH3_domain"/>
</dbReference>
<evidence type="ECO:0000256" key="3">
    <source>
        <dbReference type="SAM" id="MobiDB-lite"/>
    </source>
</evidence>
<feature type="compositionally biased region" description="Basic and acidic residues" evidence="3">
    <location>
        <begin position="1"/>
        <end position="10"/>
    </location>
</feature>
<name>A0AAJ0FCZ9_9PEZI</name>
<comment type="caution">
    <text evidence="5">The sequence shown here is derived from an EMBL/GenBank/DDBJ whole genome shotgun (WGS) entry which is preliminary data.</text>
</comment>
<feature type="domain" description="SH3" evidence="4">
    <location>
        <begin position="73"/>
        <end position="133"/>
    </location>
</feature>
<dbReference type="InterPro" id="IPR036028">
    <property type="entry name" value="SH3-like_dom_sf"/>
</dbReference>
<organism evidence="5 6">
    <name type="scientific">Echria macrotheca</name>
    <dbReference type="NCBI Taxonomy" id="438768"/>
    <lineage>
        <taxon>Eukaryota</taxon>
        <taxon>Fungi</taxon>
        <taxon>Dikarya</taxon>
        <taxon>Ascomycota</taxon>
        <taxon>Pezizomycotina</taxon>
        <taxon>Sordariomycetes</taxon>
        <taxon>Sordariomycetidae</taxon>
        <taxon>Sordariales</taxon>
        <taxon>Schizotheciaceae</taxon>
        <taxon>Echria</taxon>
    </lineage>
</organism>
<dbReference type="SUPFAM" id="SSF50044">
    <property type="entry name" value="SH3-domain"/>
    <property type="match status" value="1"/>
</dbReference>
<protein>
    <recommendedName>
        <fullName evidence="4">SH3 domain-containing protein</fullName>
    </recommendedName>
</protein>
<dbReference type="EMBL" id="MU839828">
    <property type="protein sequence ID" value="KAK1758863.1"/>
    <property type="molecule type" value="Genomic_DNA"/>
</dbReference>
<evidence type="ECO:0000256" key="1">
    <source>
        <dbReference type="ARBA" id="ARBA00022443"/>
    </source>
</evidence>
<gene>
    <name evidence="5" type="ORF">QBC47DRAFT_356776</name>
</gene>
<dbReference type="SMART" id="SM00326">
    <property type="entry name" value="SH3"/>
    <property type="match status" value="1"/>
</dbReference>
<dbReference type="AlphaFoldDB" id="A0AAJ0FCZ9"/>
<dbReference type="PROSITE" id="PS50002">
    <property type="entry name" value="SH3"/>
    <property type="match status" value="1"/>
</dbReference>
<evidence type="ECO:0000259" key="4">
    <source>
        <dbReference type="PROSITE" id="PS50002"/>
    </source>
</evidence>
<feature type="region of interest" description="Disordered" evidence="3">
    <location>
        <begin position="1"/>
        <end position="26"/>
    </location>
</feature>
<keyword evidence="1 2" id="KW-0728">SH3 domain</keyword>